<evidence type="ECO:0000313" key="5">
    <source>
        <dbReference type="EMBL" id="QDT37880.1"/>
    </source>
</evidence>
<keyword evidence="6" id="KW-1185">Reference proteome</keyword>
<evidence type="ECO:0000259" key="2">
    <source>
        <dbReference type="Pfam" id="PF07583"/>
    </source>
</evidence>
<organism evidence="5 6">
    <name type="scientific">Stratiformator vulcanicus</name>
    <dbReference type="NCBI Taxonomy" id="2527980"/>
    <lineage>
        <taxon>Bacteria</taxon>
        <taxon>Pseudomonadati</taxon>
        <taxon>Planctomycetota</taxon>
        <taxon>Planctomycetia</taxon>
        <taxon>Planctomycetales</taxon>
        <taxon>Planctomycetaceae</taxon>
        <taxon>Stratiformator</taxon>
    </lineage>
</organism>
<evidence type="ECO:0000259" key="4">
    <source>
        <dbReference type="Pfam" id="PF07635"/>
    </source>
</evidence>
<dbReference type="AlphaFoldDB" id="A0A517R1X4"/>
<dbReference type="Proteomes" id="UP000317318">
    <property type="component" value="Chromosome"/>
</dbReference>
<dbReference type="Pfam" id="PF07587">
    <property type="entry name" value="PSD1"/>
    <property type="match status" value="1"/>
</dbReference>
<protein>
    <submittedName>
        <fullName evidence="5">Planctomycete cytochrome C</fullName>
    </submittedName>
</protein>
<feature type="signal peptide" evidence="1">
    <location>
        <begin position="1"/>
        <end position="23"/>
    </location>
</feature>
<dbReference type="InterPro" id="IPR022655">
    <property type="entry name" value="DUF1553"/>
</dbReference>
<dbReference type="KEGG" id="svp:Pan189_22630"/>
<feature type="chain" id="PRO_5021891964" evidence="1">
    <location>
        <begin position="24"/>
        <end position="835"/>
    </location>
</feature>
<sequence precursor="true">MRKLRRSAFQVAMMLAVAGNSWADDVRFNRDIRPILSDNCFQCHGPDAAAREAELRLDIREEAVAALAPGRPEKSAVLERVTAKDEWTVMPPPETHKSVSKAEAELLRRWIADGAEYEPHWSFLKPERIDPLQFGNRNNGDNLQHPIDRFVQARLADKGLAPSPEADRPTLLRRVTLTLTGLPPTPAAVESFVNDPAPTDVAYERVVDRLLASPRYGEHMAYPWLDAARYADSDGYESDPLRNMWPWRDWVVEALNNNKPYDEFAIEQLAGDLLPEATLKQQLATGFNRNHRNNNEGGTIGEEWRIEYVADRAETTATVFLGLTWGCARCHDHKYDPISQADYYRLFAFFNNVPEIGKAFGGRNAPPMLNVSRLEDIEEFEATNEALQPLEEQLTHVNQTDEFETRLIDWFNCLDRKSFANLPDSVVRTPPEDWDKKQIASARKHFLEHVDPAGRLLAAQAIPLRKKRDRLQSTGAKVMVMAEMDKPRETHLLKRGAWDQPGQRVSAKTPDWLPPMKEQWPDNRLGLAKWIVDRDNPLTARVAVNRLWAHHFGSGLVRTMDDFGLQGATPTHPELLDWLAVEFIDTGWNTKAMHRLVVTSHTFRQTSRVTPEQLKLDPENQFLARGPRYRLPAQVIRDQALFAGGLIVEKAGGPPVKPYQPVGLWKEIVKGSPTYKRDDGDALYRRSLYTFWRRAVKPPLMVLLDANERDVCTIGQKRTNTPLQALLMLNDVTFVEAARGLGGRMLKEAGPRDTERAKFAFRAVLGRDPDQGERAILVDALQGFRDRFREEPEAAKKLIAVGESSADSTLEPTELAAQTAIARLIMNLDEAVTFE</sequence>
<dbReference type="Pfam" id="PF07583">
    <property type="entry name" value="PSCyt2"/>
    <property type="match status" value="1"/>
</dbReference>
<dbReference type="EMBL" id="CP036268">
    <property type="protein sequence ID" value="QDT37880.1"/>
    <property type="molecule type" value="Genomic_DNA"/>
</dbReference>
<feature type="domain" description="DUF1553" evidence="3">
    <location>
        <begin position="523"/>
        <end position="779"/>
    </location>
</feature>
<dbReference type="Pfam" id="PF07635">
    <property type="entry name" value="PSCyt1"/>
    <property type="match status" value="1"/>
</dbReference>
<dbReference type="PANTHER" id="PTHR35889">
    <property type="entry name" value="CYCLOINULO-OLIGOSACCHARIDE FRUCTANOTRANSFERASE-RELATED"/>
    <property type="match status" value="1"/>
</dbReference>
<feature type="domain" description="DUF1549" evidence="2">
    <location>
        <begin position="146"/>
        <end position="354"/>
    </location>
</feature>
<proteinExistence type="predicted"/>
<name>A0A517R1X4_9PLAN</name>
<dbReference type="PANTHER" id="PTHR35889:SF3">
    <property type="entry name" value="F-BOX DOMAIN-CONTAINING PROTEIN"/>
    <property type="match status" value="1"/>
</dbReference>
<gene>
    <name evidence="5" type="ORF">Pan189_22630</name>
</gene>
<evidence type="ECO:0000259" key="3">
    <source>
        <dbReference type="Pfam" id="PF07587"/>
    </source>
</evidence>
<dbReference type="InterPro" id="IPR011444">
    <property type="entry name" value="DUF1549"/>
</dbReference>
<evidence type="ECO:0000313" key="6">
    <source>
        <dbReference type="Proteomes" id="UP000317318"/>
    </source>
</evidence>
<dbReference type="InterPro" id="IPR011429">
    <property type="entry name" value="Cyt_c_Planctomycete-type"/>
</dbReference>
<accession>A0A517R1X4</accession>
<keyword evidence="1" id="KW-0732">Signal</keyword>
<feature type="domain" description="Cytochrome C Planctomycete-type" evidence="4">
    <location>
        <begin position="40"/>
        <end position="94"/>
    </location>
</feature>
<evidence type="ECO:0000256" key="1">
    <source>
        <dbReference type="SAM" id="SignalP"/>
    </source>
</evidence>
<reference evidence="5 6" key="1">
    <citation type="submission" date="2019-02" db="EMBL/GenBank/DDBJ databases">
        <title>Deep-cultivation of Planctomycetes and their phenomic and genomic characterization uncovers novel biology.</title>
        <authorList>
            <person name="Wiegand S."/>
            <person name="Jogler M."/>
            <person name="Boedeker C."/>
            <person name="Pinto D."/>
            <person name="Vollmers J."/>
            <person name="Rivas-Marin E."/>
            <person name="Kohn T."/>
            <person name="Peeters S.H."/>
            <person name="Heuer A."/>
            <person name="Rast P."/>
            <person name="Oberbeckmann S."/>
            <person name="Bunk B."/>
            <person name="Jeske O."/>
            <person name="Meyerdierks A."/>
            <person name="Storesund J.E."/>
            <person name="Kallscheuer N."/>
            <person name="Luecker S."/>
            <person name="Lage O.M."/>
            <person name="Pohl T."/>
            <person name="Merkel B.J."/>
            <person name="Hornburger P."/>
            <person name="Mueller R.-W."/>
            <person name="Bruemmer F."/>
            <person name="Labrenz M."/>
            <person name="Spormann A.M."/>
            <person name="Op den Camp H."/>
            <person name="Overmann J."/>
            <person name="Amann R."/>
            <person name="Jetten M.S.M."/>
            <person name="Mascher T."/>
            <person name="Medema M.H."/>
            <person name="Devos D.P."/>
            <person name="Kaster A.-K."/>
            <person name="Ovreas L."/>
            <person name="Rohde M."/>
            <person name="Galperin M.Y."/>
            <person name="Jogler C."/>
        </authorList>
    </citation>
    <scope>NUCLEOTIDE SEQUENCE [LARGE SCALE GENOMIC DNA]</scope>
    <source>
        <strain evidence="5 6">Pan189</strain>
    </source>
</reference>
<dbReference type="OrthoDB" id="127107at2"/>